<dbReference type="KEGG" id="aup:AsAng_0052330"/>
<dbReference type="EMBL" id="AP026867">
    <property type="protein sequence ID" value="BDS14453.1"/>
    <property type="molecule type" value="Genomic_DNA"/>
</dbReference>
<sequence>MLFAVDYSHFLISCTAYLAALPKHKTAISFLLQQLAAAKEA</sequence>
<evidence type="ECO:0000313" key="2">
    <source>
        <dbReference type="Proteomes" id="UP001060919"/>
    </source>
</evidence>
<dbReference type="AlphaFoldDB" id="A0A915YJW9"/>
<organism evidence="1 2">
    <name type="scientific">Aureispira anguillae</name>
    <dbReference type="NCBI Taxonomy" id="2864201"/>
    <lineage>
        <taxon>Bacteria</taxon>
        <taxon>Pseudomonadati</taxon>
        <taxon>Bacteroidota</taxon>
        <taxon>Saprospiria</taxon>
        <taxon>Saprospirales</taxon>
        <taxon>Saprospiraceae</taxon>
        <taxon>Aureispira</taxon>
    </lineage>
</organism>
<gene>
    <name evidence="1" type="ORF">AsAng_0052330</name>
</gene>
<proteinExistence type="predicted"/>
<reference evidence="1" key="1">
    <citation type="submission" date="2022-09" db="EMBL/GenBank/DDBJ databases">
        <title>Aureispira anguillicida sp. nov., isolated from Leptocephalus of Japanese eel Anguilla japonica.</title>
        <authorList>
            <person name="Yuasa K."/>
            <person name="Mekata T."/>
            <person name="Ikunari K."/>
        </authorList>
    </citation>
    <scope>NUCLEOTIDE SEQUENCE</scope>
    <source>
        <strain evidence="1">EL160426</strain>
    </source>
</reference>
<accession>A0A915YJW9</accession>
<protein>
    <submittedName>
        <fullName evidence="1">Uncharacterized protein</fullName>
    </submittedName>
</protein>
<keyword evidence="2" id="KW-1185">Reference proteome</keyword>
<name>A0A915YJW9_9BACT</name>
<evidence type="ECO:0000313" key="1">
    <source>
        <dbReference type="EMBL" id="BDS14453.1"/>
    </source>
</evidence>
<dbReference type="Proteomes" id="UP001060919">
    <property type="component" value="Chromosome"/>
</dbReference>